<name>A0A9Q3VC09_CLOBO</name>
<dbReference type="Pfam" id="PF07282">
    <property type="entry name" value="Cas12f1-like_TNB"/>
    <property type="match status" value="1"/>
</dbReference>
<dbReference type="RefSeq" id="WP_198091311.1">
    <property type="nucleotide sequence ID" value="NZ_JAAMYB010000021.1"/>
</dbReference>
<keyword evidence="1" id="KW-0238">DNA-binding</keyword>
<dbReference type="PANTHER" id="PTHR30405">
    <property type="entry name" value="TRANSPOSASE"/>
    <property type="match status" value="1"/>
</dbReference>
<feature type="domain" description="Cas12f1-like TNB" evidence="2">
    <location>
        <begin position="347"/>
        <end position="416"/>
    </location>
</feature>
<organism evidence="3 4">
    <name type="scientific">Clostridium botulinum C</name>
    <dbReference type="NCBI Taxonomy" id="36828"/>
    <lineage>
        <taxon>Bacteria</taxon>
        <taxon>Bacillati</taxon>
        <taxon>Bacillota</taxon>
        <taxon>Clostridia</taxon>
        <taxon>Eubacteriales</taxon>
        <taxon>Clostridiaceae</taxon>
        <taxon>Clostridium</taxon>
    </lineage>
</organism>
<gene>
    <name evidence="3" type="primary">tnpB</name>
    <name evidence="3" type="ORF">G8S53_12105</name>
</gene>
<dbReference type="NCBIfam" id="NF040570">
    <property type="entry name" value="guided_TnpB"/>
    <property type="match status" value="1"/>
</dbReference>
<protein>
    <submittedName>
        <fullName evidence="3">IS200/IS605 family element transposase accessory protein TnpB</fullName>
    </submittedName>
</protein>
<reference evidence="3" key="1">
    <citation type="submission" date="2020-02" db="EMBL/GenBank/DDBJ databases">
        <authorList>
            <person name="Fillo S."/>
            <person name="Giordani F."/>
            <person name="Tonon E."/>
            <person name="Drigo I."/>
            <person name="Anselmo A."/>
            <person name="Fortunato A."/>
            <person name="Bano L."/>
            <person name="Lista F."/>
        </authorList>
    </citation>
    <scope>NUCLEOTIDE SEQUENCE</scope>
    <source>
        <strain evidence="3">IZSVe-TV_9877_3_12</strain>
    </source>
</reference>
<proteinExistence type="predicted"/>
<accession>A0A9Q3VC09</accession>
<dbReference type="InterPro" id="IPR010095">
    <property type="entry name" value="Cas12f1-like_TNB"/>
</dbReference>
<comment type="caution">
    <text evidence="3">The sequence shown here is derived from an EMBL/GenBank/DDBJ whole genome shotgun (WGS) entry which is preliminary data.</text>
</comment>
<evidence type="ECO:0000313" key="4">
    <source>
        <dbReference type="Proteomes" id="UP000813637"/>
    </source>
</evidence>
<evidence type="ECO:0000256" key="1">
    <source>
        <dbReference type="ARBA" id="ARBA00023125"/>
    </source>
</evidence>
<reference evidence="3" key="2">
    <citation type="journal article" date="2021" name="Microorganisms">
        <title>Extensive Genome Exploration of Clostridium botulinum Group III Field Strains.</title>
        <authorList>
            <person name="Fillo S."/>
            <person name="Giordani F."/>
            <person name="Tonon E."/>
            <person name="Drigo I."/>
            <person name="Anselmo A."/>
            <person name="Fortunato A."/>
            <person name="Lista F."/>
            <person name="Bano L."/>
        </authorList>
    </citation>
    <scope>NUCLEOTIDE SEQUENCE</scope>
    <source>
        <strain evidence="3">IZSVe-TV_9877_3_12</strain>
    </source>
</reference>
<evidence type="ECO:0000259" key="2">
    <source>
        <dbReference type="Pfam" id="PF07282"/>
    </source>
</evidence>
<dbReference type="GO" id="GO:0003677">
    <property type="term" value="F:DNA binding"/>
    <property type="evidence" value="ECO:0007669"/>
    <property type="project" value="UniProtKB-KW"/>
</dbReference>
<dbReference type="InterPro" id="IPR051399">
    <property type="entry name" value="RNA-guided_DNA_endo/Transpos"/>
</dbReference>
<sequence>MNKCIKVSIKNCKELDYKVMSEKLRNIQYLTCKASNKAMQMYYMWENQKIDIKNKTGEYPNDKELFGKTYRNVVEGEMKTIMNTINTSNVGQTNAIIMKKWNTDKKEVLSYQKSLPNFKLNMPIYIKNKSFSIVKGTSGYEIICSIFNKSQDLKRLTFIIDKLDGNKKATLNKIIDLTYKQGAGQIIKDRKGKWYFIISFGFENKKRELDINRILGIDVGITNLLTMQIWDCNLKEWDRLAWNSCMVDGRELMHYRQKIEARRKSLLKNSKISEKNTGKAGHGISKRIQAIDVVRNKEKNFRDTFNHKYSRYAVDFAIRNNCGIIQMENLAKFTEEVKEKMLKNWSYYDLQSKIKYKAEEQGIKVNFIKPSYTSKRCSLCGAIDDRNRDCKNNQSKFQCVVCDHKEHADINAAKNIALPDIEELIESQIG</sequence>
<dbReference type="NCBIfam" id="TIGR01766">
    <property type="entry name" value="IS200/IS605 family accessory protein TnpB-like domain"/>
    <property type="match status" value="1"/>
</dbReference>
<dbReference type="Proteomes" id="UP000813637">
    <property type="component" value="Unassembled WGS sequence"/>
</dbReference>
<dbReference type="AlphaFoldDB" id="A0A9Q3VC09"/>
<evidence type="ECO:0000313" key="3">
    <source>
        <dbReference type="EMBL" id="MCD3196007.1"/>
    </source>
</evidence>
<dbReference type="PANTHER" id="PTHR30405:SF11">
    <property type="entry name" value="RNA-GUIDED DNA ENDONUCLEASE RV2885C-RELATED"/>
    <property type="match status" value="1"/>
</dbReference>
<dbReference type="EMBL" id="JAAMYB010000021">
    <property type="protein sequence ID" value="MCD3196007.1"/>
    <property type="molecule type" value="Genomic_DNA"/>
</dbReference>